<dbReference type="AlphaFoldDB" id="A0A512AM20"/>
<dbReference type="EMBL" id="BJYR01000017">
    <property type="protein sequence ID" value="GEO00770.1"/>
    <property type="molecule type" value="Genomic_DNA"/>
</dbReference>
<evidence type="ECO:0000313" key="2">
    <source>
        <dbReference type="Proteomes" id="UP000321464"/>
    </source>
</evidence>
<protein>
    <submittedName>
        <fullName evidence="1">Uncharacterized protein</fullName>
    </submittedName>
</protein>
<accession>A0A512AM20</accession>
<proteinExistence type="predicted"/>
<keyword evidence="2" id="KW-1185">Reference proteome</keyword>
<gene>
    <name evidence="1" type="ORF">NSE01_26020</name>
</gene>
<organism evidence="1 2">
    <name type="scientific">Novosphingobium sediminis</name>
    <dbReference type="NCBI Taxonomy" id="707214"/>
    <lineage>
        <taxon>Bacteria</taxon>
        <taxon>Pseudomonadati</taxon>
        <taxon>Pseudomonadota</taxon>
        <taxon>Alphaproteobacteria</taxon>
        <taxon>Sphingomonadales</taxon>
        <taxon>Sphingomonadaceae</taxon>
        <taxon>Novosphingobium</taxon>
    </lineage>
</organism>
<dbReference type="Proteomes" id="UP000321464">
    <property type="component" value="Unassembled WGS sequence"/>
</dbReference>
<reference evidence="1 2" key="1">
    <citation type="submission" date="2019-07" db="EMBL/GenBank/DDBJ databases">
        <title>Whole genome shotgun sequence of Novosphingobium sediminis NBRC 106119.</title>
        <authorList>
            <person name="Hosoyama A."/>
            <person name="Uohara A."/>
            <person name="Ohji S."/>
            <person name="Ichikawa N."/>
        </authorList>
    </citation>
    <scope>NUCLEOTIDE SEQUENCE [LARGE SCALE GENOMIC DNA]</scope>
    <source>
        <strain evidence="1 2">NBRC 106119</strain>
    </source>
</reference>
<name>A0A512AM20_9SPHN</name>
<sequence>MDPMVLEAQVAHAEYTELTVAVWSGLCVGAVMAAPTMAKVSAIAAAALKIGAVKLRIVVMVMFPSVLRVWRRPVGPAYAKSVAWGVPIAENGGIPRFQISGLVAFAYLDAKVWEISPTFRNRLSSNLGACLLWAISLGALHPDIVKAKSGLAPKGAGTKPAAFAVLDLLEHA</sequence>
<comment type="caution">
    <text evidence="1">The sequence shown here is derived from an EMBL/GenBank/DDBJ whole genome shotgun (WGS) entry which is preliminary data.</text>
</comment>
<evidence type="ECO:0000313" key="1">
    <source>
        <dbReference type="EMBL" id="GEO00770.1"/>
    </source>
</evidence>